<evidence type="ECO:0000256" key="10">
    <source>
        <dbReference type="PROSITE-ProRule" id="PRU10076"/>
    </source>
</evidence>
<proteinExistence type="inferred from homology"/>
<comment type="catalytic activity">
    <reaction evidence="1 9 10">
        <text>Release of an N-terminal pyroglutamyl group from a polypeptide, the second amino acid generally not being Pro.</text>
        <dbReference type="EC" id="3.4.19.3"/>
    </reaction>
</comment>
<dbReference type="HAMAP" id="MF_00417">
    <property type="entry name" value="Pyrrolid_peptidase"/>
    <property type="match status" value="1"/>
</dbReference>
<dbReference type="FunFam" id="3.40.630.20:FF:000001">
    <property type="entry name" value="Pyrrolidone-carboxylate peptidase"/>
    <property type="match status" value="1"/>
</dbReference>
<dbReference type="PRINTS" id="PR00706">
    <property type="entry name" value="PYROGLUPTASE"/>
</dbReference>
<comment type="subunit">
    <text evidence="9">Homotetramer.</text>
</comment>
<evidence type="ECO:0000256" key="11">
    <source>
        <dbReference type="PROSITE-ProRule" id="PRU10077"/>
    </source>
</evidence>
<keyword evidence="6 9" id="KW-0645">Protease</keyword>
<evidence type="ECO:0000313" key="12">
    <source>
        <dbReference type="EMBL" id="MBB6097169.1"/>
    </source>
</evidence>
<dbReference type="EMBL" id="JACHHG010000002">
    <property type="protein sequence ID" value="MBB6097169.1"/>
    <property type="molecule type" value="Genomic_DNA"/>
</dbReference>
<dbReference type="SUPFAM" id="SSF53182">
    <property type="entry name" value="Pyrrolidone carboxyl peptidase (pyroglutamate aminopeptidase)"/>
    <property type="match status" value="1"/>
</dbReference>
<evidence type="ECO:0000256" key="6">
    <source>
        <dbReference type="ARBA" id="ARBA00022670"/>
    </source>
</evidence>
<dbReference type="CDD" id="cd00501">
    <property type="entry name" value="Peptidase_C15"/>
    <property type="match status" value="1"/>
</dbReference>
<reference evidence="12 13" key="1">
    <citation type="submission" date="2020-08" db="EMBL/GenBank/DDBJ databases">
        <title>Genomic Encyclopedia of Type Strains, Phase IV (KMG-IV): sequencing the most valuable type-strain genomes for metagenomic binning, comparative biology and taxonomic classification.</title>
        <authorList>
            <person name="Goeker M."/>
        </authorList>
    </citation>
    <scope>NUCLEOTIDE SEQUENCE [LARGE SCALE GENOMIC DNA]</scope>
    <source>
        <strain evidence="12 13">DSM 21458</strain>
    </source>
</reference>
<dbReference type="PROSITE" id="PS01333">
    <property type="entry name" value="PYRASE_GLU"/>
    <property type="match status" value="1"/>
</dbReference>
<dbReference type="PANTHER" id="PTHR23402">
    <property type="entry name" value="PROTEASE FAMILY C15 PYROGLUTAMYL-PEPTIDASE I-RELATED"/>
    <property type="match status" value="1"/>
</dbReference>
<comment type="similarity">
    <text evidence="4 9">Belongs to the peptidase C15 family.</text>
</comment>
<comment type="subcellular location">
    <subcellularLocation>
        <location evidence="3 9">Cytoplasm</location>
    </subcellularLocation>
</comment>
<evidence type="ECO:0000256" key="7">
    <source>
        <dbReference type="ARBA" id="ARBA00022801"/>
    </source>
</evidence>
<evidence type="ECO:0000256" key="5">
    <source>
        <dbReference type="ARBA" id="ARBA00022490"/>
    </source>
</evidence>
<name>A0A841HY76_9DEIO</name>
<dbReference type="NCBIfam" id="TIGR00504">
    <property type="entry name" value="pyro_pdase"/>
    <property type="match status" value="1"/>
</dbReference>
<sequence length="214" mass="22385">MRILVTGFDPFGGEPVNPSLEAVRELGRRGLPGSELYVRPLPTSFSRAPQALRAALEELRPDLALCVGQAGGRAELSLERVAVNLADAPIADNDGDQPTDRPLVEGGPNAYFAALPVKAAVAALREAGLPASVSLSAGTFVCNAAMYHLLHLAATDFPGLRGGFLHIPFLPEQAARHPGRPSMGLLEVVRGLELILSVCAAQETDLEVAGGATH</sequence>
<dbReference type="InterPro" id="IPR036440">
    <property type="entry name" value="Peptidase_C15-like_sf"/>
</dbReference>
<dbReference type="PROSITE" id="PS01334">
    <property type="entry name" value="PYRASE_CYS"/>
    <property type="match status" value="1"/>
</dbReference>
<evidence type="ECO:0000256" key="1">
    <source>
        <dbReference type="ARBA" id="ARBA00001770"/>
    </source>
</evidence>
<dbReference type="InterPro" id="IPR029762">
    <property type="entry name" value="PGP-I_bact-type"/>
</dbReference>
<evidence type="ECO:0000256" key="3">
    <source>
        <dbReference type="ARBA" id="ARBA00004496"/>
    </source>
</evidence>
<keyword evidence="7 9" id="KW-0378">Hydrolase</keyword>
<keyword evidence="8 9" id="KW-0788">Thiol protease</keyword>
<keyword evidence="5 9" id="KW-0963">Cytoplasm</keyword>
<dbReference type="Proteomes" id="UP000569951">
    <property type="component" value="Unassembled WGS sequence"/>
</dbReference>
<dbReference type="GO" id="GO:0005829">
    <property type="term" value="C:cytosol"/>
    <property type="evidence" value="ECO:0007669"/>
    <property type="project" value="InterPro"/>
</dbReference>
<gene>
    <name evidence="9" type="primary">pcp</name>
    <name evidence="12" type="ORF">HNR42_000583</name>
</gene>
<dbReference type="AlphaFoldDB" id="A0A841HY76"/>
<dbReference type="NCBIfam" id="NF009676">
    <property type="entry name" value="PRK13197.1"/>
    <property type="match status" value="1"/>
</dbReference>
<dbReference type="RefSeq" id="WP_183984340.1">
    <property type="nucleotide sequence ID" value="NZ_JACHHG010000002.1"/>
</dbReference>
<dbReference type="Gene3D" id="3.40.630.20">
    <property type="entry name" value="Peptidase C15, pyroglutamyl peptidase I-like"/>
    <property type="match status" value="1"/>
</dbReference>
<dbReference type="GO" id="GO:0006508">
    <property type="term" value="P:proteolysis"/>
    <property type="evidence" value="ECO:0007669"/>
    <property type="project" value="UniProtKB-KW"/>
</dbReference>
<dbReference type="InterPro" id="IPR033693">
    <property type="entry name" value="PGPEP1_Glu_AS"/>
</dbReference>
<dbReference type="EC" id="3.4.19.3" evidence="9"/>
<feature type="active site" evidence="9">
    <location>
        <position position="166"/>
    </location>
</feature>
<evidence type="ECO:0000256" key="9">
    <source>
        <dbReference type="HAMAP-Rule" id="MF_00417"/>
    </source>
</evidence>
<dbReference type="InterPro" id="IPR033694">
    <property type="entry name" value="PGPEP1_Cys_AS"/>
</dbReference>
<evidence type="ECO:0000256" key="4">
    <source>
        <dbReference type="ARBA" id="ARBA00006641"/>
    </source>
</evidence>
<accession>A0A841HY76</accession>
<dbReference type="PANTHER" id="PTHR23402:SF1">
    <property type="entry name" value="PYROGLUTAMYL-PEPTIDASE I"/>
    <property type="match status" value="1"/>
</dbReference>
<organism evidence="12 13">
    <name type="scientific">Deinobacterium chartae</name>
    <dbReference type="NCBI Taxonomy" id="521158"/>
    <lineage>
        <taxon>Bacteria</taxon>
        <taxon>Thermotogati</taxon>
        <taxon>Deinococcota</taxon>
        <taxon>Deinococci</taxon>
        <taxon>Deinococcales</taxon>
        <taxon>Deinococcaceae</taxon>
        <taxon>Deinobacterium</taxon>
    </lineage>
</organism>
<dbReference type="InterPro" id="IPR016125">
    <property type="entry name" value="Peptidase_C15-like"/>
</dbReference>
<feature type="active site" evidence="9 11">
    <location>
        <position position="142"/>
    </location>
</feature>
<comment type="caution">
    <text evidence="12">The sequence shown here is derived from an EMBL/GenBank/DDBJ whole genome shotgun (WGS) entry which is preliminary data.</text>
</comment>
<feature type="active site" evidence="9 10">
    <location>
        <position position="79"/>
    </location>
</feature>
<protein>
    <recommendedName>
        <fullName evidence="9">Pyrrolidone-carboxylate peptidase</fullName>
        <ecNumber evidence="9">3.4.19.3</ecNumber>
    </recommendedName>
    <alternativeName>
        <fullName evidence="9">5-oxoprolyl-peptidase</fullName>
    </alternativeName>
    <alternativeName>
        <fullName evidence="9">Pyroglutamyl-peptidase I</fullName>
        <shortName evidence="9">PGP-I</shortName>
        <shortName evidence="9">Pyrase</shortName>
    </alternativeName>
</protein>
<dbReference type="InterPro" id="IPR000816">
    <property type="entry name" value="Peptidase_C15"/>
</dbReference>
<dbReference type="GO" id="GO:0016920">
    <property type="term" value="F:pyroglutamyl-peptidase activity"/>
    <property type="evidence" value="ECO:0007669"/>
    <property type="project" value="UniProtKB-UniRule"/>
</dbReference>
<evidence type="ECO:0000256" key="8">
    <source>
        <dbReference type="ARBA" id="ARBA00022807"/>
    </source>
</evidence>
<evidence type="ECO:0000256" key="2">
    <source>
        <dbReference type="ARBA" id="ARBA00002280"/>
    </source>
</evidence>
<keyword evidence="13" id="KW-1185">Reference proteome</keyword>
<comment type="function">
    <text evidence="2 9">Removes 5-oxoproline from various penultimate amino acid residues except L-proline.</text>
</comment>
<dbReference type="PIRSF" id="PIRSF015592">
    <property type="entry name" value="Prld-crbxl_pptds"/>
    <property type="match status" value="1"/>
</dbReference>
<dbReference type="Pfam" id="PF01470">
    <property type="entry name" value="Peptidase_C15"/>
    <property type="match status" value="1"/>
</dbReference>
<evidence type="ECO:0000313" key="13">
    <source>
        <dbReference type="Proteomes" id="UP000569951"/>
    </source>
</evidence>